<evidence type="ECO:0000313" key="2">
    <source>
        <dbReference type="EMBL" id="HIP57083.1"/>
    </source>
</evidence>
<feature type="transmembrane region" description="Helical" evidence="1">
    <location>
        <begin position="173"/>
        <end position="194"/>
    </location>
</feature>
<proteinExistence type="predicted"/>
<feature type="transmembrane region" description="Helical" evidence="1">
    <location>
        <begin position="12"/>
        <end position="34"/>
    </location>
</feature>
<organism evidence="2 3">
    <name type="scientific">Ignisphaera aggregans</name>
    <dbReference type="NCBI Taxonomy" id="334771"/>
    <lineage>
        <taxon>Archaea</taxon>
        <taxon>Thermoproteota</taxon>
        <taxon>Thermoprotei</taxon>
        <taxon>Desulfurococcales</taxon>
        <taxon>Desulfurococcaceae</taxon>
        <taxon>Ignisphaera</taxon>
    </lineage>
</organism>
<feature type="transmembrane region" description="Helical" evidence="1">
    <location>
        <begin position="40"/>
        <end position="60"/>
    </location>
</feature>
<feature type="transmembrane region" description="Helical" evidence="1">
    <location>
        <begin position="67"/>
        <end position="84"/>
    </location>
</feature>
<dbReference type="AlphaFoldDB" id="A0A832Z3A5"/>
<comment type="caution">
    <text evidence="2">The sequence shown here is derived from an EMBL/GenBank/DDBJ whole genome shotgun (WGS) entry which is preliminary data.</text>
</comment>
<dbReference type="EMBL" id="DQTV01000061">
    <property type="protein sequence ID" value="HIP57083.1"/>
    <property type="molecule type" value="Genomic_DNA"/>
</dbReference>
<keyword evidence="1" id="KW-0812">Transmembrane</keyword>
<keyword evidence="1" id="KW-1133">Transmembrane helix</keyword>
<accession>A0A832Z3A5</accession>
<sequence length="220" mass="24446">MLAYLRSSGSCVKSLVEPLITISIPVTTLAIRLLLPSKSIEYYAALLTLSIALANAQLYLSLKGIKLFNLWIIPIAIAIQSLLMEWSIDLALSLSLSLLITLTIRNASIEELTGSTLKHLIYFYPLIAIIALVLDIEPLPYVVLAPLWEYLFIGYGESGSIATRISRAFTIPILYSFNPYMALYVMIVSILRVYISKLSKLLVLDMGSRLVLLWALSYGV</sequence>
<reference evidence="2" key="1">
    <citation type="journal article" date="2020" name="ISME J.">
        <title>Gammaproteobacteria mediating utilization of methyl-, sulfur- and petroleum organic compounds in deep ocean hydrothermal plumes.</title>
        <authorList>
            <person name="Zhou Z."/>
            <person name="Liu Y."/>
            <person name="Pan J."/>
            <person name="Cron B.R."/>
            <person name="Toner B.M."/>
            <person name="Anantharaman K."/>
            <person name="Breier J.A."/>
            <person name="Dick G.J."/>
            <person name="Li M."/>
        </authorList>
    </citation>
    <scope>NUCLEOTIDE SEQUENCE</scope>
    <source>
        <strain evidence="2">SZUA-1435</strain>
    </source>
</reference>
<protein>
    <submittedName>
        <fullName evidence="2">Uncharacterized protein</fullName>
    </submittedName>
</protein>
<feature type="transmembrane region" description="Helical" evidence="1">
    <location>
        <begin position="120"/>
        <end position="143"/>
    </location>
</feature>
<evidence type="ECO:0000313" key="3">
    <source>
        <dbReference type="Proteomes" id="UP000605805"/>
    </source>
</evidence>
<gene>
    <name evidence="2" type="ORF">EYH02_03320</name>
</gene>
<evidence type="ECO:0000256" key="1">
    <source>
        <dbReference type="SAM" id="Phobius"/>
    </source>
</evidence>
<dbReference type="Proteomes" id="UP000605805">
    <property type="component" value="Unassembled WGS sequence"/>
</dbReference>
<keyword evidence="1" id="KW-0472">Membrane</keyword>
<name>A0A832Z3A5_9CREN</name>